<protein>
    <submittedName>
        <fullName evidence="2">Uncharacterized protein</fullName>
    </submittedName>
</protein>
<dbReference type="AlphaFoldDB" id="A0A0F8YMB8"/>
<comment type="caution">
    <text evidence="2">The sequence shown here is derived from an EMBL/GenBank/DDBJ whole genome shotgun (WGS) entry which is preliminary data.</text>
</comment>
<sequence>MATFLSENLNEPEVVSEGPTGDIFSITAEATSGSGHEVDVATIWGELF</sequence>
<name>A0A0F8YMB8_9ZZZZ</name>
<feature type="region of interest" description="Disordered" evidence="1">
    <location>
        <begin position="1"/>
        <end position="20"/>
    </location>
</feature>
<organism evidence="2">
    <name type="scientific">marine sediment metagenome</name>
    <dbReference type="NCBI Taxonomy" id="412755"/>
    <lineage>
        <taxon>unclassified sequences</taxon>
        <taxon>metagenomes</taxon>
        <taxon>ecological metagenomes</taxon>
    </lineage>
</organism>
<dbReference type="EMBL" id="LAZR01052625">
    <property type="protein sequence ID" value="KKK82543.1"/>
    <property type="molecule type" value="Genomic_DNA"/>
</dbReference>
<proteinExistence type="predicted"/>
<accession>A0A0F8YMB8</accession>
<reference evidence="2" key="1">
    <citation type="journal article" date="2015" name="Nature">
        <title>Complex archaea that bridge the gap between prokaryotes and eukaryotes.</title>
        <authorList>
            <person name="Spang A."/>
            <person name="Saw J.H."/>
            <person name="Jorgensen S.L."/>
            <person name="Zaremba-Niedzwiedzka K."/>
            <person name="Martijn J."/>
            <person name="Lind A.E."/>
            <person name="van Eijk R."/>
            <person name="Schleper C."/>
            <person name="Guy L."/>
            <person name="Ettema T.J."/>
        </authorList>
    </citation>
    <scope>NUCLEOTIDE SEQUENCE</scope>
</reference>
<evidence type="ECO:0000313" key="2">
    <source>
        <dbReference type="EMBL" id="KKK82543.1"/>
    </source>
</evidence>
<evidence type="ECO:0000256" key="1">
    <source>
        <dbReference type="SAM" id="MobiDB-lite"/>
    </source>
</evidence>
<gene>
    <name evidence="2" type="ORF">LCGC14_2802360</name>
</gene>